<organism evidence="2 3">
    <name type="scientific">Bhargavaea beijingensis</name>
    <dbReference type="NCBI Taxonomy" id="426756"/>
    <lineage>
        <taxon>Bacteria</taxon>
        <taxon>Bacillati</taxon>
        <taxon>Bacillota</taxon>
        <taxon>Bacilli</taxon>
        <taxon>Bacillales</taxon>
        <taxon>Caryophanaceae</taxon>
        <taxon>Bhargavaea</taxon>
    </lineage>
</organism>
<name>A0A1G7GPI6_9BACL</name>
<dbReference type="AlphaFoldDB" id="A0A1G7GPI6"/>
<dbReference type="STRING" id="426756.SAMN04488126_12817"/>
<reference evidence="2 3" key="1">
    <citation type="submission" date="2016-10" db="EMBL/GenBank/DDBJ databases">
        <authorList>
            <person name="de Groot N.N."/>
        </authorList>
    </citation>
    <scope>NUCLEOTIDE SEQUENCE [LARGE SCALE GENOMIC DNA]</scope>
    <source>
        <strain evidence="2 3">CGMCC 1.6762</strain>
    </source>
</reference>
<dbReference type="OrthoDB" id="2450624at2"/>
<feature type="chain" id="PRO_5011460801" description="Cell-wall binding lipoprotein" evidence="1">
    <location>
        <begin position="26"/>
        <end position="169"/>
    </location>
</feature>
<sequence>MKNLIRLMGLLLVFALAACGGPGIAAEYKEYKEKGSTPIYQNSMELIMMSNQLNAILDNPEQANQYLKTEMIPMLEESKALSEDWQGRLTHDELKELNGLKDKELGLLIDSFGTLSELFDLTAEPGEDFEQKSAKLSVEISDKQEQLDKITDDYAAKYEELDRKYGTES</sequence>
<proteinExistence type="predicted"/>
<accession>A0A1G7GPI6</accession>
<dbReference type="PROSITE" id="PS51257">
    <property type="entry name" value="PROKAR_LIPOPROTEIN"/>
    <property type="match status" value="1"/>
</dbReference>
<protein>
    <recommendedName>
        <fullName evidence="4">Cell-wall binding lipoprotein</fullName>
    </recommendedName>
</protein>
<evidence type="ECO:0008006" key="4">
    <source>
        <dbReference type="Google" id="ProtNLM"/>
    </source>
</evidence>
<feature type="signal peptide" evidence="1">
    <location>
        <begin position="1"/>
        <end position="25"/>
    </location>
</feature>
<evidence type="ECO:0000313" key="2">
    <source>
        <dbReference type="EMBL" id="SDE90047.1"/>
    </source>
</evidence>
<gene>
    <name evidence="2" type="ORF">SAMN04488126_12817</name>
</gene>
<dbReference type="Proteomes" id="UP000198823">
    <property type="component" value="Unassembled WGS sequence"/>
</dbReference>
<evidence type="ECO:0000256" key="1">
    <source>
        <dbReference type="SAM" id="SignalP"/>
    </source>
</evidence>
<evidence type="ECO:0000313" key="3">
    <source>
        <dbReference type="Proteomes" id="UP000198823"/>
    </source>
</evidence>
<keyword evidence="1" id="KW-0732">Signal</keyword>
<dbReference type="EMBL" id="FNAR01000028">
    <property type="protein sequence ID" value="SDE90047.1"/>
    <property type="molecule type" value="Genomic_DNA"/>
</dbReference>
<dbReference type="RefSeq" id="WP_092098809.1">
    <property type="nucleotide sequence ID" value="NZ_FNAR01000028.1"/>
</dbReference>